<evidence type="ECO:0000313" key="1">
    <source>
        <dbReference type="EnsemblPlants" id="AET4Gv20244200.5"/>
    </source>
</evidence>
<reference evidence="1" key="5">
    <citation type="journal article" date="2021" name="G3 (Bethesda)">
        <title>Aegilops tauschii genome assembly Aet v5.0 features greater sequence contiguity and improved annotation.</title>
        <authorList>
            <person name="Wang L."/>
            <person name="Zhu T."/>
            <person name="Rodriguez J.C."/>
            <person name="Deal K.R."/>
            <person name="Dubcovsky J."/>
            <person name="McGuire P.E."/>
            <person name="Lux T."/>
            <person name="Spannagl M."/>
            <person name="Mayer K.F.X."/>
            <person name="Baldrich P."/>
            <person name="Meyers B.C."/>
            <person name="Huo N."/>
            <person name="Gu Y.Q."/>
            <person name="Zhou H."/>
            <person name="Devos K.M."/>
            <person name="Bennetzen J.L."/>
            <person name="Unver T."/>
            <person name="Budak H."/>
            <person name="Gulick P.J."/>
            <person name="Galiba G."/>
            <person name="Kalapos B."/>
            <person name="Nelson D.R."/>
            <person name="Li P."/>
            <person name="You F.M."/>
            <person name="Luo M.C."/>
            <person name="Dvorak J."/>
        </authorList>
    </citation>
    <scope>NUCLEOTIDE SEQUENCE [LARGE SCALE GENOMIC DNA]</scope>
    <source>
        <strain evidence="1">cv. AL8/78</strain>
    </source>
</reference>
<protein>
    <submittedName>
        <fullName evidence="1">Uncharacterized protein</fullName>
    </submittedName>
</protein>
<accession>A0A453HMW5</accession>
<reference evidence="1" key="4">
    <citation type="submission" date="2019-03" db="UniProtKB">
        <authorList>
            <consortium name="EnsemblPlants"/>
        </authorList>
    </citation>
    <scope>IDENTIFICATION</scope>
</reference>
<name>A0A453HMW5_AEGTS</name>
<reference evidence="2" key="2">
    <citation type="journal article" date="2017" name="Nat. Plants">
        <title>The Aegilops tauschii genome reveals multiple impacts of transposons.</title>
        <authorList>
            <person name="Zhao G."/>
            <person name="Zou C."/>
            <person name="Li K."/>
            <person name="Wang K."/>
            <person name="Li T."/>
            <person name="Gao L."/>
            <person name="Zhang X."/>
            <person name="Wang H."/>
            <person name="Yang Z."/>
            <person name="Liu X."/>
            <person name="Jiang W."/>
            <person name="Mao L."/>
            <person name="Kong X."/>
            <person name="Jiao Y."/>
            <person name="Jia J."/>
        </authorList>
    </citation>
    <scope>NUCLEOTIDE SEQUENCE [LARGE SCALE GENOMIC DNA]</scope>
    <source>
        <strain evidence="2">cv. AL8/78</strain>
    </source>
</reference>
<proteinExistence type="predicted"/>
<reference evidence="2" key="1">
    <citation type="journal article" date="2014" name="Science">
        <title>Ancient hybridizations among the ancestral genomes of bread wheat.</title>
        <authorList>
            <consortium name="International Wheat Genome Sequencing Consortium,"/>
            <person name="Marcussen T."/>
            <person name="Sandve S.R."/>
            <person name="Heier L."/>
            <person name="Spannagl M."/>
            <person name="Pfeifer M."/>
            <person name="Jakobsen K.S."/>
            <person name="Wulff B.B."/>
            <person name="Steuernagel B."/>
            <person name="Mayer K.F."/>
            <person name="Olsen O.A."/>
        </authorList>
    </citation>
    <scope>NUCLEOTIDE SEQUENCE [LARGE SCALE GENOMIC DNA]</scope>
    <source>
        <strain evidence="2">cv. AL8/78</strain>
    </source>
</reference>
<dbReference type="EnsemblPlants" id="AET4Gv20244200.5">
    <property type="protein sequence ID" value="AET4Gv20244200.5"/>
    <property type="gene ID" value="AET4Gv20244200"/>
</dbReference>
<evidence type="ECO:0000313" key="2">
    <source>
        <dbReference type="Proteomes" id="UP000015105"/>
    </source>
</evidence>
<keyword evidence="2" id="KW-1185">Reference proteome</keyword>
<dbReference type="Gramene" id="AET4Gv20244200.5">
    <property type="protein sequence ID" value="AET4Gv20244200.5"/>
    <property type="gene ID" value="AET4Gv20244200"/>
</dbReference>
<organism evidence="1 2">
    <name type="scientific">Aegilops tauschii subsp. strangulata</name>
    <name type="common">Goatgrass</name>
    <dbReference type="NCBI Taxonomy" id="200361"/>
    <lineage>
        <taxon>Eukaryota</taxon>
        <taxon>Viridiplantae</taxon>
        <taxon>Streptophyta</taxon>
        <taxon>Embryophyta</taxon>
        <taxon>Tracheophyta</taxon>
        <taxon>Spermatophyta</taxon>
        <taxon>Magnoliopsida</taxon>
        <taxon>Liliopsida</taxon>
        <taxon>Poales</taxon>
        <taxon>Poaceae</taxon>
        <taxon>BOP clade</taxon>
        <taxon>Pooideae</taxon>
        <taxon>Triticodae</taxon>
        <taxon>Triticeae</taxon>
        <taxon>Triticinae</taxon>
        <taxon>Aegilops</taxon>
    </lineage>
</organism>
<dbReference type="Proteomes" id="UP000015105">
    <property type="component" value="Chromosome 4D"/>
</dbReference>
<sequence length="66" mass="7752">MTIRPRGWLVMLSNRWPDSRLFHQKTRTCLLGDIEVSFPPFVVRPCPRYSKPSLFCFLCSSCEMDV</sequence>
<reference evidence="1" key="3">
    <citation type="journal article" date="2017" name="Nature">
        <title>Genome sequence of the progenitor of the wheat D genome Aegilops tauschii.</title>
        <authorList>
            <person name="Luo M.C."/>
            <person name="Gu Y.Q."/>
            <person name="Puiu D."/>
            <person name="Wang H."/>
            <person name="Twardziok S.O."/>
            <person name="Deal K.R."/>
            <person name="Huo N."/>
            <person name="Zhu T."/>
            <person name="Wang L."/>
            <person name="Wang Y."/>
            <person name="McGuire P.E."/>
            <person name="Liu S."/>
            <person name="Long H."/>
            <person name="Ramasamy R.K."/>
            <person name="Rodriguez J.C."/>
            <person name="Van S.L."/>
            <person name="Yuan L."/>
            <person name="Wang Z."/>
            <person name="Xia Z."/>
            <person name="Xiao L."/>
            <person name="Anderson O.D."/>
            <person name="Ouyang S."/>
            <person name="Liang Y."/>
            <person name="Zimin A.V."/>
            <person name="Pertea G."/>
            <person name="Qi P."/>
            <person name="Bennetzen J.L."/>
            <person name="Dai X."/>
            <person name="Dawson M.W."/>
            <person name="Muller H.G."/>
            <person name="Kugler K."/>
            <person name="Rivarola-Duarte L."/>
            <person name="Spannagl M."/>
            <person name="Mayer K.F.X."/>
            <person name="Lu F.H."/>
            <person name="Bevan M.W."/>
            <person name="Leroy P."/>
            <person name="Li P."/>
            <person name="You F.M."/>
            <person name="Sun Q."/>
            <person name="Liu Z."/>
            <person name="Lyons E."/>
            <person name="Wicker T."/>
            <person name="Salzberg S.L."/>
            <person name="Devos K.M."/>
            <person name="Dvorak J."/>
        </authorList>
    </citation>
    <scope>NUCLEOTIDE SEQUENCE [LARGE SCALE GENOMIC DNA]</scope>
    <source>
        <strain evidence="1">cv. AL8/78</strain>
    </source>
</reference>
<dbReference type="AlphaFoldDB" id="A0A453HMW5"/>